<dbReference type="STRING" id="7167.A0A182FBV0"/>
<dbReference type="AlphaFoldDB" id="A0A182FBV0"/>
<evidence type="ECO:0000313" key="2">
    <source>
        <dbReference type="Proteomes" id="UP000069272"/>
    </source>
</evidence>
<proteinExistence type="predicted"/>
<dbReference type="Proteomes" id="UP000069272">
    <property type="component" value="Chromosome 3R"/>
</dbReference>
<dbReference type="SUPFAM" id="SSF57625">
    <property type="entry name" value="Invertebrate chitin-binding proteins"/>
    <property type="match status" value="1"/>
</dbReference>
<evidence type="ECO:0000313" key="1">
    <source>
        <dbReference type="EnsemblMetazoa" id="AALB003984-PA"/>
    </source>
</evidence>
<dbReference type="PROSITE" id="PS50940">
    <property type="entry name" value="CHIT_BIND_II"/>
    <property type="match status" value="1"/>
</dbReference>
<name>A0A182FBV0_ANOAL</name>
<dbReference type="InterPro" id="IPR036508">
    <property type="entry name" value="Chitin-bd_dom_sf"/>
</dbReference>
<accession>A0A182FBV0</accession>
<dbReference type="Pfam" id="PF01607">
    <property type="entry name" value="CBM_14"/>
    <property type="match status" value="1"/>
</dbReference>
<dbReference type="VEuPathDB" id="VectorBase:AALB20_032936"/>
<organism evidence="1 2">
    <name type="scientific">Anopheles albimanus</name>
    <name type="common">New world malaria mosquito</name>
    <dbReference type="NCBI Taxonomy" id="7167"/>
    <lineage>
        <taxon>Eukaryota</taxon>
        <taxon>Metazoa</taxon>
        <taxon>Ecdysozoa</taxon>
        <taxon>Arthropoda</taxon>
        <taxon>Hexapoda</taxon>
        <taxon>Insecta</taxon>
        <taxon>Pterygota</taxon>
        <taxon>Neoptera</taxon>
        <taxon>Endopterygota</taxon>
        <taxon>Diptera</taxon>
        <taxon>Nematocera</taxon>
        <taxon>Culicoidea</taxon>
        <taxon>Culicidae</taxon>
        <taxon>Anophelinae</taxon>
        <taxon>Anopheles</taxon>
    </lineage>
</organism>
<dbReference type="VEuPathDB" id="VectorBase:AALB003984"/>
<reference evidence="1 2" key="1">
    <citation type="journal article" date="2017" name="G3 (Bethesda)">
        <title>The Physical Genome Mapping of Anopheles albimanus Corrected Scaffold Misassemblies and Identified Interarm Rearrangements in Genus Anopheles.</title>
        <authorList>
            <person name="Artemov G.N."/>
            <person name="Peery A.N."/>
            <person name="Jiang X."/>
            <person name="Tu Z."/>
            <person name="Stegniy V.N."/>
            <person name="Sharakhova M.V."/>
            <person name="Sharakhov I.V."/>
        </authorList>
    </citation>
    <scope>NUCLEOTIDE SEQUENCE [LARGE SCALE GENOMIC DNA]</scope>
    <source>
        <strain evidence="1 2">ALBI9_A</strain>
    </source>
</reference>
<dbReference type="GO" id="GO:0008061">
    <property type="term" value="F:chitin binding"/>
    <property type="evidence" value="ECO:0007669"/>
    <property type="project" value="InterPro"/>
</dbReference>
<dbReference type="GO" id="GO:0005576">
    <property type="term" value="C:extracellular region"/>
    <property type="evidence" value="ECO:0007669"/>
    <property type="project" value="InterPro"/>
</dbReference>
<dbReference type="InterPro" id="IPR002557">
    <property type="entry name" value="Chitin-bd_dom"/>
</dbReference>
<dbReference type="Gene3D" id="2.170.140.10">
    <property type="entry name" value="Chitin binding domain"/>
    <property type="match status" value="1"/>
</dbReference>
<reference evidence="1" key="2">
    <citation type="submission" date="2022-08" db="UniProtKB">
        <authorList>
            <consortium name="EnsemblMetazoa"/>
        </authorList>
    </citation>
    <scope>IDENTIFICATION</scope>
    <source>
        <strain evidence="1">STECLA/ALBI9_A</strain>
    </source>
</reference>
<keyword evidence="2" id="KW-1185">Reference proteome</keyword>
<dbReference type="EnsemblMetazoa" id="AALB003984-RA">
    <property type="protein sequence ID" value="AALB003984-PA"/>
    <property type="gene ID" value="AALB003984"/>
</dbReference>
<protein>
    <submittedName>
        <fullName evidence="1">Uncharacterized protein</fullName>
    </submittedName>
</protein>
<sequence length="90" mass="10464">MRVNPNPTATPPPITYLPDVEGALPIIFPGTDCPEGERAFAVHEFECRRYYFCLYGIRYPQTCPFMQKFDFLRGHCVPENDEELRCFNDV</sequence>